<evidence type="ECO:0000313" key="2">
    <source>
        <dbReference type="Proteomes" id="UP000280955"/>
    </source>
</evidence>
<accession>A0ABX9SN14</accession>
<gene>
    <name evidence="1" type="ORF">BDD30_1499</name>
</gene>
<comment type="caution">
    <text evidence="1">The sequence shown here is derived from an EMBL/GenBank/DDBJ whole genome shotgun (WGS) entry which is preliminary data.</text>
</comment>
<sequence length="58" mass="6776">MCKKNDYKNQMGCLATELCILKSENYWIVKKLLEQEVVLQQLKNMLDDSLTNKPVELS</sequence>
<reference evidence="1 2" key="1">
    <citation type="submission" date="2018-10" db="EMBL/GenBank/DDBJ databases">
        <title>Genomic Encyclopedia of Archaeal and Bacterial Type Strains, Phase II (KMG-II): from individual species to whole genera.</title>
        <authorList>
            <person name="Goeker M."/>
        </authorList>
    </citation>
    <scope>NUCLEOTIDE SEQUENCE [LARGE SCALE GENOMIC DNA]</scope>
    <source>
        <strain evidence="1 2">DSM 15149</strain>
    </source>
</reference>
<name>A0ABX9SN14_9GAMM</name>
<organism evidence="1 2">
    <name type="scientific">Photorhabdus asymbiotica</name>
    <dbReference type="NCBI Taxonomy" id="291112"/>
    <lineage>
        <taxon>Bacteria</taxon>
        <taxon>Pseudomonadati</taxon>
        <taxon>Pseudomonadota</taxon>
        <taxon>Gammaproteobacteria</taxon>
        <taxon>Enterobacterales</taxon>
        <taxon>Morganellaceae</taxon>
        <taxon>Photorhabdus</taxon>
    </lineage>
</organism>
<evidence type="ECO:0000313" key="1">
    <source>
        <dbReference type="EMBL" id="RKS59428.1"/>
    </source>
</evidence>
<protein>
    <submittedName>
        <fullName evidence="1">Uncharacterized protein</fullName>
    </submittedName>
</protein>
<proteinExistence type="predicted"/>
<dbReference type="EMBL" id="RBLJ01000002">
    <property type="protein sequence ID" value="RKS59428.1"/>
    <property type="molecule type" value="Genomic_DNA"/>
</dbReference>
<dbReference type="Proteomes" id="UP000280955">
    <property type="component" value="Unassembled WGS sequence"/>
</dbReference>
<keyword evidence="2" id="KW-1185">Reference proteome</keyword>